<keyword evidence="5" id="KW-1185">Reference proteome</keyword>
<feature type="compositionally biased region" description="Acidic residues" evidence="2">
    <location>
        <begin position="829"/>
        <end position="866"/>
    </location>
</feature>
<proteinExistence type="inferred from homology"/>
<feature type="compositionally biased region" description="Polar residues" evidence="2">
    <location>
        <begin position="63"/>
        <end position="76"/>
    </location>
</feature>
<feature type="domain" description="CCAAT-binding factor" evidence="3">
    <location>
        <begin position="508"/>
        <end position="719"/>
    </location>
</feature>
<name>A0A0K9PIY2_ZOSMR</name>
<feature type="compositionally biased region" description="Basic and acidic residues" evidence="2">
    <location>
        <begin position="903"/>
        <end position="912"/>
    </location>
</feature>
<gene>
    <name evidence="4" type="ORF">ZOSMA_226G00310</name>
</gene>
<dbReference type="InterPro" id="IPR040155">
    <property type="entry name" value="CEBPZ/Mak21-like"/>
</dbReference>
<dbReference type="GO" id="GO:0005634">
    <property type="term" value="C:nucleus"/>
    <property type="evidence" value="ECO:0000318"/>
    <property type="project" value="GO_Central"/>
</dbReference>
<dbReference type="Proteomes" id="UP000036987">
    <property type="component" value="Unassembled WGS sequence"/>
</dbReference>
<feature type="region of interest" description="Disordered" evidence="2">
    <location>
        <begin position="960"/>
        <end position="992"/>
    </location>
</feature>
<sequence length="992" mass="111508">MAIKKSKKSGRLPDDEENLKSDVASFASSLGFASSVPSTGFDDSDFRKKGSMKPSEPLKKSIDSSPKTKSPATSNPVKPKKSPFDNMDPLGDKTGSNSKQPKLPLVSPKVLSAQWYVDADDLEMKVLGKERSGRGLDMVELTDLVAKKKDLAEKLLQQYTNEYHFGRKKNRDLVMVENAVRSGTTADKVSALTCLVEDNPVANLKALDTLLHMVTTKVGKRYAFTSFDALKELFLMRLLPDRKLKTLLQRPLDILPESKDGSSLLLFWYWEENLKKRYEQFVIALEDASKDMLPSLKDRALKMLYALLRGKSEQERRLLSALVNKLGDPVRTSASTAGYLLSCLLSAHPNMKAVVIDEVDSFIFRPHLGLRPKYHAVNFLNQILLTKKGDGSKHAKRLVDVYFALFKVLILGVNADLKVYTNKKHGQHFDKRKKKTTSNAKANSFPKKNDVQSPASDFVMDSRLLSALLTGVNRAFPFVASDEIDDLVEVQTPILFKLVYSKNFNVGVQALMLLYQISTKNQISSDRFYRALYSKLMVPNAINSSKPDMFLGLIVRAMKNDINIKRIAAFAKRILQISLQQPSQYACGCLFLLSEVLKARPSLWNLMLQNESVDDDIEHFTDIVEDAQKLDSTTTLNKIQNPAVDECGLPTSHEVKDLLPLASGEVCNSGGDNLLRDYTLPAGYNPKHREPSYCNADHTGWWELSILAAHAHPSVATMARTLLSGVNIVYNGNPLNDLSLVAFLDKFMEKKPKSHQKADGTWHGGSQIAPPKKIDMNDHLIGNQILQLAEEDVAPEDVIFHKFYMNKSNVSLKKKKKKISEDIDEPLLVDDDVDVGDDESENEEIDNMLGMDADEDEEGKEYDYDDLDKINDDSDELFENDIDEEIDPFSDDDMQQEDYEMDDSPKVKGKDGSDDDDEEDFVFDGDKKLIHDINKKRKSKASPFASAEDYEHLINNEEIATKKQKLGNKREKKQQDSVNGETKKPKPKKVKT</sequence>
<feature type="compositionally biased region" description="Acidic residues" evidence="2">
    <location>
        <begin position="873"/>
        <end position="902"/>
    </location>
</feature>
<feature type="region of interest" description="Disordered" evidence="2">
    <location>
        <begin position="829"/>
        <end position="925"/>
    </location>
</feature>
<dbReference type="Pfam" id="PF03914">
    <property type="entry name" value="CBF"/>
    <property type="match status" value="1"/>
</dbReference>
<feature type="region of interest" description="Disordered" evidence="2">
    <location>
        <begin position="32"/>
        <end position="104"/>
    </location>
</feature>
<comment type="caution">
    <text evidence="4">The sequence shown here is derived from an EMBL/GenBank/DDBJ whole genome shotgun (WGS) entry which is preliminary data.</text>
</comment>
<evidence type="ECO:0000259" key="3">
    <source>
        <dbReference type="Pfam" id="PF03914"/>
    </source>
</evidence>
<dbReference type="PANTHER" id="PTHR12048:SF0">
    <property type="entry name" value="CCAAT_ENHANCER-BINDING PROTEIN ZETA"/>
    <property type="match status" value="1"/>
</dbReference>
<dbReference type="AlphaFoldDB" id="A0A0K9PIY2"/>
<feature type="region of interest" description="Disordered" evidence="2">
    <location>
        <begin position="428"/>
        <end position="451"/>
    </location>
</feature>
<dbReference type="PANTHER" id="PTHR12048">
    <property type="entry name" value="CCAAT-BINDING FACTOR-RELATED"/>
    <property type="match status" value="1"/>
</dbReference>
<dbReference type="STRING" id="29655.A0A0K9PIY2"/>
<dbReference type="SUPFAM" id="SSF48371">
    <property type="entry name" value="ARM repeat"/>
    <property type="match status" value="1"/>
</dbReference>
<dbReference type="InterPro" id="IPR005612">
    <property type="entry name" value="CCAAT-binding_factor"/>
</dbReference>
<evidence type="ECO:0000313" key="5">
    <source>
        <dbReference type="Proteomes" id="UP000036987"/>
    </source>
</evidence>
<feature type="compositionally biased region" description="Basic residues" evidence="2">
    <location>
        <begin position="962"/>
        <end position="972"/>
    </location>
</feature>
<evidence type="ECO:0000256" key="2">
    <source>
        <dbReference type="SAM" id="MobiDB-lite"/>
    </source>
</evidence>
<reference evidence="5" key="1">
    <citation type="journal article" date="2016" name="Nature">
        <title>The genome of the seagrass Zostera marina reveals angiosperm adaptation to the sea.</title>
        <authorList>
            <person name="Olsen J.L."/>
            <person name="Rouze P."/>
            <person name="Verhelst B."/>
            <person name="Lin Y.-C."/>
            <person name="Bayer T."/>
            <person name="Collen J."/>
            <person name="Dattolo E."/>
            <person name="De Paoli E."/>
            <person name="Dittami S."/>
            <person name="Maumus F."/>
            <person name="Michel G."/>
            <person name="Kersting A."/>
            <person name="Lauritano C."/>
            <person name="Lohaus R."/>
            <person name="Toepel M."/>
            <person name="Tonon T."/>
            <person name="Vanneste K."/>
            <person name="Amirebrahimi M."/>
            <person name="Brakel J."/>
            <person name="Bostroem C."/>
            <person name="Chovatia M."/>
            <person name="Grimwood J."/>
            <person name="Jenkins J.W."/>
            <person name="Jueterbock A."/>
            <person name="Mraz A."/>
            <person name="Stam W.T."/>
            <person name="Tice H."/>
            <person name="Bornberg-Bauer E."/>
            <person name="Green P.J."/>
            <person name="Pearson G.A."/>
            <person name="Procaccini G."/>
            <person name="Duarte C.M."/>
            <person name="Schmutz J."/>
            <person name="Reusch T.B.H."/>
            <person name="Van de Peer Y."/>
        </authorList>
    </citation>
    <scope>NUCLEOTIDE SEQUENCE [LARGE SCALE GENOMIC DNA]</scope>
    <source>
        <strain evidence="5">cv. Finnish</strain>
    </source>
</reference>
<evidence type="ECO:0000313" key="4">
    <source>
        <dbReference type="EMBL" id="KMZ68929.1"/>
    </source>
</evidence>
<dbReference type="OrthoDB" id="28947at2759"/>
<dbReference type="EMBL" id="LFYR01000804">
    <property type="protein sequence ID" value="KMZ68929.1"/>
    <property type="molecule type" value="Genomic_DNA"/>
</dbReference>
<feature type="compositionally biased region" description="Acidic residues" evidence="2">
    <location>
        <begin position="913"/>
        <end position="923"/>
    </location>
</feature>
<organism evidence="4 5">
    <name type="scientific">Zostera marina</name>
    <name type="common">Eelgrass</name>
    <dbReference type="NCBI Taxonomy" id="29655"/>
    <lineage>
        <taxon>Eukaryota</taxon>
        <taxon>Viridiplantae</taxon>
        <taxon>Streptophyta</taxon>
        <taxon>Embryophyta</taxon>
        <taxon>Tracheophyta</taxon>
        <taxon>Spermatophyta</taxon>
        <taxon>Magnoliopsida</taxon>
        <taxon>Liliopsida</taxon>
        <taxon>Zosteraceae</taxon>
        <taxon>Zostera</taxon>
    </lineage>
</organism>
<protein>
    <submittedName>
        <fullName evidence="4">CCAAT-binding factor</fullName>
    </submittedName>
</protein>
<accession>A0A0K9PIY2</accession>
<comment type="similarity">
    <text evidence="1">Belongs to the CBF/MAK21 family.</text>
</comment>
<dbReference type="OMA" id="EIWCNDE"/>
<evidence type="ECO:0000256" key="1">
    <source>
        <dbReference type="ARBA" id="ARBA00007797"/>
    </source>
</evidence>
<dbReference type="InterPro" id="IPR016024">
    <property type="entry name" value="ARM-type_fold"/>
</dbReference>